<name>A0A7M5V4Q0_9CNID</name>
<evidence type="ECO:0000259" key="1">
    <source>
        <dbReference type="PROSITE" id="PS50181"/>
    </source>
</evidence>
<dbReference type="AlphaFoldDB" id="A0A7M5V4Q0"/>
<reference evidence="2" key="1">
    <citation type="submission" date="2021-01" db="UniProtKB">
        <authorList>
            <consortium name="EnsemblMetazoa"/>
        </authorList>
    </citation>
    <scope>IDENTIFICATION</scope>
</reference>
<dbReference type="InterPro" id="IPR036047">
    <property type="entry name" value="F-box-like_dom_sf"/>
</dbReference>
<dbReference type="SUPFAM" id="SSF81383">
    <property type="entry name" value="F-box domain"/>
    <property type="match status" value="1"/>
</dbReference>
<evidence type="ECO:0000313" key="3">
    <source>
        <dbReference type="Proteomes" id="UP000594262"/>
    </source>
</evidence>
<sequence length="404" mass="47981">MDNLPNELISNIISYLDIKSAKQISFTSKKLRTLALQRMWSKPRFNRHNKDMDFVQQISRFPIREIHTRQLSCCSWLELVAMLPHLKLLHIDTVNYYEKAVTAQQSQLRFITQLPVVVNTNAFKMTNNGEIMQLYECMKSINVERMIINHDCFRYTQHRWTFDQFKMFADKFSISFLVVDCIFVNEENVEDFIRTVAHLGKCKVVLKEPIYEDGSYLYTLKDIELMVKLNIRVTKIESRSLRIENDVPTLLKFADLFRQMKYLKDISFGHGDFEKGNLPPMEKLIDLPFTTISTWNFAVEKWNIKSMVDILHRMKYLKEFSIETNYDVNYKLSVEEFSWFKTLPVNLVYLEALDLTKVNIPEFREIMKGMRIKTVDYFEENFEDADFEIDIKYYGPIGDEYSTV</sequence>
<dbReference type="Pfam" id="PF00646">
    <property type="entry name" value="F-box"/>
    <property type="match status" value="1"/>
</dbReference>
<protein>
    <recommendedName>
        <fullName evidence="1">F-box domain-containing protein</fullName>
    </recommendedName>
</protein>
<keyword evidence="3" id="KW-1185">Reference proteome</keyword>
<dbReference type="SMART" id="SM00256">
    <property type="entry name" value="FBOX"/>
    <property type="match status" value="1"/>
</dbReference>
<proteinExistence type="predicted"/>
<dbReference type="PROSITE" id="PS50181">
    <property type="entry name" value="FBOX"/>
    <property type="match status" value="1"/>
</dbReference>
<dbReference type="InterPro" id="IPR001810">
    <property type="entry name" value="F-box_dom"/>
</dbReference>
<dbReference type="Gene3D" id="1.20.1280.50">
    <property type="match status" value="1"/>
</dbReference>
<feature type="domain" description="F-box" evidence="1">
    <location>
        <begin position="1"/>
        <end position="43"/>
    </location>
</feature>
<dbReference type="EnsemblMetazoa" id="CLYHEMT009758.1">
    <property type="protein sequence ID" value="CLYHEMP009758.1"/>
    <property type="gene ID" value="CLYHEMG009758"/>
</dbReference>
<evidence type="ECO:0000313" key="2">
    <source>
        <dbReference type="EnsemblMetazoa" id="CLYHEMP009758.1"/>
    </source>
</evidence>
<organism evidence="2 3">
    <name type="scientific">Clytia hemisphaerica</name>
    <dbReference type="NCBI Taxonomy" id="252671"/>
    <lineage>
        <taxon>Eukaryota</taxon>
        <taxon>Metazoa</taxon>
        <taxon>Cnidaria</taxon>
        <taxon>Hydrozoa</taxon>
        <taxon>Hydroidolina</taxon>
        <taxon>Leptothecata</taxon>
        <taxon>Obeliida</taxon>
        <taxon>Clytiidae</taxon>
        <taxon>Clytia</taxon>
    </lineage>
</organism>
<dbReference type="Proteomes" id="UP000594262">
    <property type="component" value="Unplaced"/>
</dbReference>
<accession>A0A7M5V4Q0</accession>